<evidence type="ECO:0000256" key="8">
    <source>
        <dbReference type="PROSITE-ProRule" id="PRU00552"/>
    </source>
</evidence>
<dbReference type="Gene3D" id="3.40.50.300">
    <property type="entry name" value="P-loop containing nucleotide triphosphate hydrolases"/>
    <property type="match status" value="2"/>
</dbReference>
<feature type="region of interest" description="Disordered" evidence="10">
    <location>
        <begin position="676"/>
        <end position="726"/>
    </location>
</feature>
<dbReference type="PROSITE" id="PS51195">
    <property type="entry name" value="Q_MOTIF"/>
    <property type="match status" value="1"/>
</dbReference>
<evidence type="ECO:0000313" key="14">
    <source>
        <dbReference type="EMBL" id="KAJ8903620.1"/>
    </source>
</evidence>
<evidence type="ECO:0000259" key="11">
    <source>
        <dbReference type="PROSITE" id="PS51192"/>
    </source>
</evidence>
<dbReference type="PROSITE" id="PS00039">
    <property type="entry name" value="DEAD_ATP_HELICASE"/>
    <property type="match status" value="1"/>
</dbReference>
<dbReference type="FunFam" id="3.40.50.300:FF:000008">
    <property type="entry name" value="ATP-dependent RNA helicase RhlB"/>
    <property type="match status" value="1"/>
</dbReference>
<dbReference type="InterPro" id="IPR027417">
    <property type="entry name" value="P-loop_NTPase"/>
</dbReference>
<dbReference type="EMBL" id="JAMWBK010000007">
    <property type="protein sequence ID" value="KAJ8903620.1"/>
    <property type="molecule type" value="Genomic_DNA"/>
</dbReference>
<comment type="catalytic activity">
    <reaction evidence="7">
        <text>ATP + H2O = ADP + phosphate + H(+)</text>
        <dbReference type="Rhea" id="RHEA:13065"/>
        <dbReference type="ChEBI" id="CHEBI:15377"/>
        <dbReference type="ChEBI" id="CHEBI:15378"/>
        <dbReference type="ChEBI" id="CHEBI:30616"/>
        <dbReference type="ChEBI" id="CHEBI:43474"/>
        <dbReference type="ChEBI" id="CHEBI:456216"/>
        <dbReference type="EC" id="3.6.4.13"/>
    </reaction>
</comment>
<dbReference type="InterPro" id="IPR014001">
    <property type="entry name" value="Helicase_ATP-bd"/>
</dbReference>
<feature type="compositionally biased region" description="Basic and acidic residues" evidence="10">
    <location>
        <begin position="694"/>
        <end position="703"/>
    </location>
</feature>
<dbReference type="EC" id="3.6.4.13" evidence="1"/>
<dbReference type="InterPro" id="IPR001650">
    <property type="entry name" value="Helicase_C-like"/>
</dbReference>
<keyword evidence="2 9" id="KW-0547">Nucleotide-binding</keyword>
<evidence type="ECO:0000256" key="1">
    <source>
        <dbReference type="ARBA" id="ARBA00012552"/>
    </source>
</evidence>
<feature type="compositionally biased region" description="Basic and acidic residues" evidence="10">
    <location>
        <begin position="220"/>
        <end position="236"/>
    </location>
</feature>
<dbReference type="InterPro" id="IPR044763">
    <property type="entry name" value="Ded1/Dbp1_DEADc"/>
</dbReference>
<comment type="caution">
    <text evidence="14">The sequence shown here is derived from an EMBL/GenBank/DDBJ whole genome shotgun (WGS) entry which is preliminary data.</text>
</comment>
<dbReference type="CDD" id="cd18787">
    <property type="entry name" value="SF2_C_DEAD"/>
    <property type="match status" value="1"/>
</dbReference>
<dbReference type="PANTHER" id="PTHR47958">
    <property type="entry name" value="ATP-DEPENDENT RNA HELICASE DBP3"/>
    <property type="match status" value="1"/>
</dbReference>
<dbReference type="AlphaFoldDB" id="A0AAV8UM28"/>
<reference evidence="14 15" key="1">
    <citation type="journal article" date="2023" name="Nat. Commun.">
        <title>Origin of minicircular mitochondrial genomes in red algae.</title>
        <authorList>
            <person name="Lee Y."/>
            <person name="Cho C.H."/>
            <person name="Lee Y.M."/>
            <person name="Park S.I."/>
            <person name="Yang J.H."/>
            <person name="West J.A."/>
            <person name="Bhattacharya D."/>
            <person name="Yoon H.S."/>
        </authorList>
    </citation>
    <scope>NUCLEOTIDE SEQUENCE [LARGE SCALE GENOMIC DNA]</scope>
    <source>
        <strain evidence="14 15">CCMP1338</strain>
        <tissue evidence="14">Whole cell</tissue>
    </source>
</reference>
<keyword evidence="3 9" id="KW-0378">Hydrolase</keyword>
<proteinExistence type="inferred from homology"/>
<dbReference type="CDD" id="cd17967">
    <property type="entry name" value="DEADc_DDX3_DDX4"/>
    <property type="match status" value="1"/>
</dbReference>
<protein>
    <recommendedName>
        <fullName evidence="1">RNA helicase</fullName>
        <ecNumber evidence="1">3.6.4.13</ecNumber>
    </recommendedName>
</protein>
<dbReference type="InterPro" id="IPR014014">
    <property type="entry name" value="RNA_helicase_DEAD_Q_motif"/>
</dbReference>
<feature type="region of interest" description="Disordered" evidence="10">
    <location>
        <begin position="1"/>
        <end position="169"/>
    </location>
</feature>
<evidence type="ECO:0000256" key="4">
    <source>
        <dbReference type="ARBA" id="ARBA00022806"/>
    </source>
</evidence>
<dbReference type="GO" id="GO:0005524">
    <property type="term" value="F:ATP binding"/>
    <property type="evidence" value="ECO:0007669"/>
    <property type="project" value="UniProtKB-KW"/>
</dbReference>
<feature type="domain" description="Helicase C-terminal" evidence="12">
    <location>
        <begin position="533"/>
        <end position="676"/>
    </location>
</feature>
<keyword evidence="15" id="KW-1185">Reference proteome</keyword>
<sequence>MAEGVDELGQGIKSLKVEEGVNGEAVSNGTAAEAVNGKVKTSDVQKEDEDAAESGGGKQAEEEEDGWDKVSDTDQNAEPPVSRVNFDLESNKLHKVEATDKTENDRPAKTVDDSAVAPSPLPGVDTVDSPMVAPLKRTQSERTPASSTGGRYLPPHLRNKEAAGGGAAAVGDMVRRKSAPLRSLTALIDDHGAPGPQRQNSLSRRGSDGNRAFGSTRRAGFGEKKREWKDHGDKPISRQNMNPFDRKHADAEVPETQTGINFERYNDIPVEMSGRDCPVAIEDFDSSNLDGRVLKNVTLAKYTSPTPVQKNAIPIIQAARDLMACAQTGSGKTAAFLVPTIHLMMKIGEPPVADPAPSSYSSKRVYYPTVLIIAPTRELAVQIHDESCKFTYNSGIIPAVVYGGSDFRDQVRQLDRGCDILVATPGRLVDFLQRGKISLEFVKFLILDEADRMLDMGFEPQIRQIVEDFNMPFGEDRQTLLFSATFPKEIQRLASDFLHDYIFLTVGRVGSTTEFIVQRVEYAPDNDMQKRELVIELLNEVQGLTLVFVETKRGADLLEDFLCHRGYPATSIHGDRSQPERTEALRSFRTGLTPILVATDVAARGLDIPNVAHVINYDMPNDINDYVHRIGRTGRAGNNGLATAIVTDSKANTARDLVDLLIEAGQEVPQFLEGMARMSGRSSGKKRGGGNRWGGRDVRRSDNYGDGGGNYGGFRGRGSNPENSGW</sequence>
<dbReference type="SMART" id="SM00487">
    <property type="entry name" value="DEXDc"/>
    <property type="match status" value="1"/>
</dbReference>
<feature type="short sequence motif" description="Q motif" evidence="8">
    <location>
        <begin position="282"/>
        <end position="310"/>
    </location>
</feature>
<dbReference type="GO" id="GO:0003723">
    <property type="term" value="F:RNA binding"/>
    <property type="evidence" value="ECO:0007669"/>
    <property type="project" value="UniProtKB-KW"/>
</dbReference>
<evidence type="ECO:0000256" key="10">
    <source>
        <dbReference type="SAM" id="MobiDB-lite"/>
    </source>
</evidence>
<keyword evidence="4 9" id="KW-0347">Helicase</keyword>
<evidence type="ECO:0000259" key="12">
    <source>
        <dbReference type="PROSITE" id="PS51194"/>
    </source>
</evidence>
<feature type="compositionally biased region" description="Gly residues" evidence="10">
    <location>
        <begin position="705"/>
        <end position="716"/>
    </location>
</feature>
<dbReference type="FunFam" id="3.40.50.300:FF:000397">
    <property type="entry name" value="Probable ATP-dependent RNA helicase DDX4"/>
    <property type="match status" value="1"/>
</dbReference>
<dbReference type="Pfam" id="PF00270">
    <property type="entry name" value="DEAD"/>
    <property type="match status" value="1"/>
</dbReference>
<dbReference type="PROSITE" id="PS51194">
    <property type="entry name" value="HELICASE_CTER"/>
    <property type="match status" value="1"/>
</dbReference>
<evidence type="ECO:0000313" key="15">
    <source>
        <dbReference type="Proteomes" id="UP001157974"/>
    </source>
</evidence>
<evidence type="ECO:0000256" key="2">
    <source>
        <dbReference type="ARBA" id="ARBA00022741"/>
    </source>
</evidence>
<comment type="similarity">
    <text evidence="9">Belongs to the DEAD box helicase family.</text>
</comment>
<dbReference type="InterPro" id="IPR000629">
    <property type="entry name" value="RNA-helicase_DEAD-box_CS"/>
</dbReference>
<evidence type="ECO:0000256" key="6">
    <source>
        <dbReference type="ARBA" id="ARBA00022884"/>
    </source>
</evidence>
<keyword evidence="6" id="KW-0694">RNA-binding</keyword>
<evidence type="ECO:0000256" key="5">
    <source>
        <dbReference type="ARBA" id="ARBA00022840"/>
    </source>
</evidence>
<evidence type="ECO:0000256" key="3">
    <source>
        <dbReference type="ARBA" id="ARBA00022801"/>
    </source>
</evidence>
<dbReference type="GO" id="GO:0003724">
    <property type="term" value="F:RNA helicase activity"/>
    <property type="evidence" value="ECO:0007669"/>
    <property type="project" value="UniProtKB-EC"/>
</dbReference>
<organism evidence="14 15">
    <name type="scientific">Rhodosorus marinus</name>
    <dbReference type="NCBI Taxonomy" id="101924"/>
    <lineage>
        <taxon>Eukaryota</taxon>
        <taxon>Rhodophyta</taxon>
        <taxon>Stylonematophyceae</taxon>
        <taxon>Stylonematales</taxon>
        <taxon>Stylonemataceae</taxon>
        <taxon>Rhodosorus</taxon>
    </lineage>
</organism>
<dbReference type="Proteomes" id="UP001157974">
    <property type="component" value="Unassembled WGS sequence"/>
</dbReference>
<dbReference type="Pfam" id="PF00271">
    <property type="entry name" value="Helicase_C"/>
    <property type="match status" value="1"/>
</dbReference>
<feature type="domain" description="DEAD-box RNA helicase Q" evidence="13">
    <location>
        <begin position="282"/>
        <end position="310"/>
    </location>
</feature>
<evidence type="ECO:0000256" key="7">
    <source>
        <dbReference type="ARBA" id="ARBA00047984"/>
    </source>
</evidence>
<dbReference type="SUPFAM" id="SSF52540">
    <property type="entry name" value="P-loop containing nucleoside triphosphate hydrolases"/>
    <property type="match status" value="1"/>
</dbReference>
<dbReference type="SMART" id="SM00490">
    <property type="entry name" value="HELICc"/>
    <property type="match status" value="1"/>
</dbReference>
<dbReference type="InterPro" id="IPR011545">
    <property type="entry name" value="DEAD/DEAH_box_helicase_dom"/>
</dbReference>
<evidence type="ECO:0000256" key="9">
    <source>
        <dbReference type="RuleBase" id="RU000492"/>
    </source>
</evidence>
<keyword evidence="5 9" id="KW-0067">ATP-binding</keyword>
<name>A0AAV8UM28_9RHOD</name>
<evidence type="ECO:0000259" key="13">
    <source>
        <dbReference type="PROSITE" id="PS51195"/>
    </source>
</evidence>
<dbReference type="GO" id="GO:0016787">
    <property type="term" value="F:hydrolase activity"/>
    <property type="evidence" value="ECO:0007669"/>
    <property type="project" value="UniProtKB-KW"/>
</dbReference>
<gene>
    <name evidence="14" type="ORF">NDN08_004722</name>
</gene>
<dbReference type="PROSITE" id="PS51192">
    <property type="entry name" value="HELICASE_ATP_BIND_1"/>
    <property type="match status" value="1"/>
</dbReference>
<feature type="region of interest" description="Disordered" evidence="10">
    <location>
        <begin position="188"/>
        <end position="242"/>
    </location>
</feature>
<feature type="compositionally biased region" description="Basic and acidic residues" evidence="10">
    <location>
        <begin position="89"/>
        <end position="112"/>
    </location>
</feature>
<feature type="domain" description="Helicase ATP-binding" evidence="11">
    <location>
        <begin position="313"/>
        <end position="504"/>
    </location>
</feature>
<accession>A0AAV8UM28</accession>